<dbReference type="GO" id="GO:0008830">
    <property type="term" value="F:dTDP-4-dehydrorhamnose 3,5-epimerase activity"/>
    <property type="evidence" value="ECO:0007669"/>
    <property type="project" value="UniProtKB-UniRule"/>
</dbReference>
<evidence type="ECO:0000256" key="4">
    <source>
        <dbReference type="ARBA" id="ARBA00019595"/>
    </source>
</evidence>
<feature type="site" description="Participates in a stacking interaction with the thymidine ring of dTDP-4-oxo-6-deoxyglucose" evidence="6">
    <location>
        <position position="137"/>
    </location>
</feature>
<dbReference type="InterPro" id="IPR011051">
    <property type="entry name" value="RmlC_Cupin_sf"/>
</dbReference>
<dbReference type="CDD" id="cd00438">
    <property type="entry name" value="cupin_RmlC"/>
    <property type="match status" value="1"/>
</dbReference>
<dbReference type="Gene3D" id="2.60.120.10">
    <property type="entry name" value="Jelly Rolls"/>
    <property type="match status" value="1"/>
</dbReference>
<dbReference type="KEGG" id="pcam:HNE05_19445"/>
<dbReference type="InterPro" id="IPR000888">
    <property type="entry name" value="RmlC-like"/>
</dbReference>
<evidence type="ECO:0000256" key="2">
    <source>
        <dbReference type="ARBA" id="ARBA00001997"/>
    </source>
</evidence>
<proteinExistence type="inferred from homology"/>
<accession>A0A6M8F9B6</accession>
<dbReference type="EC" id="5.1.3.13" evidence="3 7"/>
<comment type="function">
    <text evidence="2 7">Catalyzes the epimerization of the C3' and C5'positions of dTDP-6-deoxy-D-xylo-4-hexulose, forming dTDP-6-deoxy-L-lyxo-4-hexulose.</text>
</comment>
<dbReference type="Proteomes" id="UP000501379">
    <property type="component" value="Chromosome"/>
</dbReference>
<dbReference type="PANTHER" id="PTHR21047:SF2">
    <property type="entry name" value="THYMIDINE DIPHOSPHO-4-KETO-RHAMNOSE 3,5-EPIMERASE"/>
    <property type="match status" value="1"/>
</dbReference>
<feature type="active site" description="Proton acceptor" evidence="5">
    <location>
        <position position="62"/>
    </location>
</feature>
<reference evidence="8" key="1">
    <citation type="submission" date="2020-07" db="EMBL/GenBank/DDBJ databases">
        <title>Nitrate ammonifying Pseudomonas campi sp. nov. isolated from German agricultural grassland.</title>
        <authorList>
            <person name="Timsy T."/>
            <person name="Ulrich A."/>
            <person name="Spanner T."/>
            <person name="Foesel B."/>
            <person name="Kolb S."/>
            <person name="Horn M.A."/>
            <person name="Behrendt U."/>
        </authorList>
    </citation>
    <scope>NUCLEOTIDE SEQUENCE</scope>
    <source>
        <strain evidence="8">S1-A32-2</strain>
    </source>
</reference>
<dbReference type="AlphaFoldDB" id="A0A6M8F9B6"/>
<evidence type="ECO:0000256" key="3">
    <source>
        <dbReference type="ARBA" id="ARBA00012098"/>
    </source>
</evidence>
<dbReference type="SUPFAM" id="SSF51182">
    <property type="entry name" value="RmlC-like cupins"/>
    <property type="match status" value="1"/>
</dbReference>
<dbReference type="RefSeq" id="WP_173211340.1">
    <property type="nucleotide sequence ID" value="NZ_CP053697.2"/>
</dbReference>
<comment type="catalytic activity">
    <reaction evidence="1 7">
        <text>dTDP-4-dehydro-6-deoxy-alpha-D-glucose = dTDP-4-dehydro-beta-L-rhamnose</text>
        <dbReference type="Rhea" id="RHEA:16969"/>
        <dbReference type="ChEBI" id="CHEBI:57649"/>
        <dbReference type="ChEBI" id="CHEBI:62830"/>
        <dbReference type="EC" id="5.1.3.13"/>
    </reaction>
</comment>
<evidence type="ECO:0000313" key="9">
    <source>
        <dbReference type="Proteomes" id="UP000501379"/>
    </source>
</evidence>
<dbReference type="Pfam" id="PF00908">
    <property type="entry name" value="dTDP_sugar_isom"/>
    <property type="match status" value="1"/>
</dbReference>
<evidence type="ECO:0000256" key="7">
    <source>
        <dbReference type="RuleBase" id="RU364069"/>
    </source>
</evidence>
<dbReference type="EMBL" id="CP053697">
    <property type="protein sequence ID" value="QKE65444.1"/>
    <property type="molecule type" value="Genomic_DNA"/>
</dbReference>
<comment type="pathway">
    <text evidence="7">Carbohydrate biosynthesis; dTDP-L-rhamnose biosynthesis.</text>
</comment>
<dbReference type="GO" id="GO:0005829">
    <property type="term" value="C:cytosol"/>
    <property type="evidence" value="ECO:0007669"/>
    <property type="project" value="TreeGrafter"/>
</dbReference>
<keyword evidence="7 8" id="KW-0413">Isomerase</keyword>
<sequence>MNVIPTDLPEVLILEPKVFGDERGFFYESFNAKAFTEATGLQREFVQDNHSRSQRGVLRGLHYQIEQAQGKLVRVTVGEVLDVAVDIRRSSANFGKWVGVRLSAENKRQLWVPEGFAHGFVVLSDYAEFLYKTTDYYAPAHERSIRWDDPTLAIDWQFDGTPQLSAKDLAGKSLQDAELFP</sequence>
<dbReference type="UniPathway" id="UPA00124"/>
<evidence type="ECO:0000313" key="8">
    <source>
        <dbReference type="EMBL" id="QKE65444.1"/>
    </source>
</evidence>
<keyword evidence="9" id="KW-1185">Reference proteome</keyword>
<dbReference type="NCBIfam" id="TIGR01221">
    <property type="entry name" value="rmlC"/>
    <property type="match status" value="1"/>
</dbReference>
<evidence type="ECO:0000256" key="5">
    <source>
        <dbReference type="PIRSR" id="PIRSR600888-1"/>
    </source>
</evidence>
<name>A0A6M8F9B6_9GAMM</name>
<protein>
    <recommendedName>
        <fullName evidence="4 7">dTDP-4-dehydrorhamnose 3,5-epimerase</fullName>
        <ecNumber evidence="3 7">5.1.3.13</ecNumber>
    </recommendedName>
    <alternativeName>
        <fullName evidence="7">Thymidine diphospho-4-keto-rhamnose 3,5-epimerase</fullName>
    </alternativeName>
</protein>
<comment type="subunit">
    <text evidence="7">Homodimer.</text>
</comment>
<dbReference type="GO" id="GO:0019305">
    <property type="term" value="P:dTDP-rhamnose biosynthetic process"/>
    <property type="evidence" value="ECO:0007669"/>
    <property type="project" value="UniProtKB-UniRule"/>
</dbReference>
<organism evidence="8 9">
    <name type="scientific">Aquipseudomonas campi</name>
    <dbReference type="NCBI Taxonomy" id="2731681"/>
    <lineage>
        <taxon>Bacteria</taxon>
        <taxon>Pseudomonadati</taxon>
        <taxon>Pseudomonadota</taxon>
        <taxon>Gammaproteobacteria</taxon>
        <taxon>Pseudomonadales</taxon>
        <taxon>Pseudomonadaceae</taxon>
        <taxon>Aquipseudomonas</taxon>
    </lineage>
</organism>
<evidence type="ECO:0000256" key="1">
    <source>
        <dbReference type="ARBA" id="ARBA00001298"/>
    </source>
</evidence>
<feature type="active site" description="Proton donor" evidence="5">
    <location>
        <position position="131"/>
    </location>
</feature>
<dbReference type="GO" id="GO:0000271">
    <property type="term" value="P:polysaccharide biosynthetic process"/>
    <property type="evidence" value="ECO:0007669"/>
    <property type="project" value="TreeGrafter"/>
</dbReference>
<dbReference type="InterPro" id="IPR014710">
    <property type="entry name" value="RmlC-like_jellyroll"/>
</dbReference>
<evidence type="ECO:0000256" key="6">
    <source>
        <dbReference type="PIRSR" id="PIRSR600888-3"/>
    </source>
</evidence>
<dbReference type="PANTHER" id="PTHR21047">
    <property type="entry name" value="DTDP-6-DEOXY-D-GLUCOSE-3,5 EPIMERASE"/>
    <property type="match status" value="1"/>
</dbReference>
<gene>
    <name evidence="8" type="primary">rfbC</name>
    <name evidence="8" type="ORF">HNE05_19445</name>
</gene>
<comment type="similarity">
    <text evidence="7">Belongs to the dTDP-4-dehydrorhamnose 3,5-epimerase family.</text>
</comment>